<organism evidence="3 4">
    <name type="scientific">Neorhizobium galegae bv. officinalis</name>
    <dbReference type="NCBI Taxonomy" id="323656"/>
    <lineage>
        <taxon>Bacteria</taxon>
        <taxon>Pseudomonadati</taxon>
        <taxon>Pseudomonadota</taxon>
        <taxon>Alphaproteobacteria</taxon>
        <taxon>Hyphomicrobiales</taxon>
        <taxon>Rhizobiaceae</taxon>
        <taxon>Rhizobium/Agrobacterium group</taxon>
        <taxon>Neorhizobium</taxon>
    </lineage>
</organism>
<proteinExistence type="predicted"/>
<keyword evidence="2" id="KW-0472">Membrane</keyword>
<dbReference type="EMBL" id="CCRH01000005">
    <property type="protein sequence ID" value="CDZ34243.1"/>
    <property type="molecule type" value="Genomic_DNA"/>
</dbReference>
<name>A0A0T7FH01_NEOGA</name>
<evidence type="ECO:0000313" key="4">
    <source>
        <dbReference type="Proteomes" id="UP000046176"/>
    </source>
</evidence>
<keyword evidence="2" id="KW-1133">Transmembrane helix</keyword>
<evidence type="ECO:0000256" key="1">
    <source>
        <dbReference type="SAM" id="MobiDB-lite"/>
    </source>
</evidence>
<feature type="compositionally biased region" description="Basic and acidic residues" evidence="1">
    <location>
        <begin position="7"/>
        <end position="19"/>
    </location>
</feature>
<gene>
    <name evidence="3" type="ORF">NGAL_HAMBI1145_22610</name>
</gene>
<dbReference type="Proteomes" id="UP000046176">
    <property type="component" value="Unassembled WGS sequence"/>
</dbReference>
<feature type="region of interest" description="Disordered" evidence="1">
    <location>
        <begin position="1"/>
        <end position="25"/>
    </location>
</feature>
<sequence length="67" mass="7320">MNIHGHTRAEHRQAQDESRPNPTTGGLWKLMGAAALILVVLIVAMEAFRDGNNKFIAPSPAQQTVIE</sequence>
<accession>A0A0T7FH01</accession>
<dbReference type="AlphaFoldDB" id="A0A0T7FH01"/>
<evidence type="ECO:0000256" key="2">
    <source>
        <dbReference type="SAM" id="Phobius"/>
    </source>
</evidence>
<keyword evidence="2" id="KW-0812">Transmembrane</keyword>
<dbReference type="RefSeq" id="WP_046666444.1">
    <property type="nucleotide sequence ID" value="NZ_CCRH01000005.1"/>
</dbReference>
<evidence type="ECO:0000313" key="3">
    <source>
        <dbReference type="EMBL" id="CDZ34243.1"/>
    </source>
</evidence>
<feature type="transmembrane region" description="Helical" evidence="2">
    <location>
        <begin position="27"/>
        <end position="48"/>
    </location>
</feature>
<protein>
    <submittedName>
        <fullName evidence="3">Uncharacterized protein</fullName>
    </submittedName>
</protein>
<reference evidence="3 4" key="1">
    <citation type="submission" date="2014-08" db="EMBL/GenBank/DDBJ databases">
        <authorList>
            <person name="Chen Y.-H."/>
        </authorList>
    </citation>
    <scope>NUCLEOTIDE SEQUENCE [LARGE SCALE GENOMIC DNA]</scope>
</reference>